<accession>A0AAV9W4Z3</accession>
<sequence>MSAPAPPDPSRLTPGVHAAKKVTGAPDPKLLQLAHAKSQELRKERLKGSILTRIPVYTSLGGKEPLEVVIQEPAEHPKPKWADIRQSDIAPADGTQRRSQFEKEWRNADRVLRSGQKSKIRQKVREWNYALIQLYIYLVYWFATWVGASIRKPGKWRQLAFRYPPVEGGWDFFDIRAEFESLTRSNVIYTKKKIWFNPETGHYETVMFTNLDDESQYRDRYPGETDGIDPTEFARYHYLSPDDTVVKWLGEKVFTPIMTIFVAFLTFLVLVNGAKISISVAHMLAAEYPDLAVIVVFMLFGWLTVKLWRLVRG</sequence>
<protein>
    <submittedName>
        <fullName evidence="3">Uncharacterized protein</fullName>
    </submittedName>
</protein>
<organism evidence="3 4">
    <name type="scientific">Arthrobotrys musiformis</name>
    <dbReference type="NCBI Taxonomy" id="47236"/>
    <lineage>
        <taxon>Eukaryota</taxon>
        <taxon>Fungi</taxon>
        <taxon>Dikarya</taxon>
        <taxon>Ascomycota</taxon>
        <taxon>Pezizomycotina</taxon>
        <taxon>Orbiliomycetes</taxon>
        <taxon>Orbiliales</taxon>
        <taxon>Orbiliaceae</taxon>
        <taxon>Arthrobotrys</taxon>
    </lineage>
</organism>
<dbReference type="EMBL" id="JAVHJL010000006">
    <property type="protein sequence ID" value="KAK6501267.1"/>
    <property type="molecule type" value="Genomic_DNA"/>
</dbReference>
<feature type="transmembrane region" description="Helical" evidence="2">
    <location>
        <begin position="291"/>
        <end position="311"/>
    </location>
</feature>
<evidence type="ECO:0000256" key="2">
    <source>
        <dbReference type="SAM" id="Phobius"/>
    </source>
</evidence>
<keyword evidence="2" id="KW-0472">Membrane</keyword>
<evidence type="ECO:0000313" key="4">
    <source>
        <dbReference type="Proteomes" id="UP001370758"/>
    </source>
</evidence>
<feature type="transmembrane region" description="Helical" evidence="2">
    <location>
        <begin position="253"/>
        <end position="271"/>
    </location>
</feature>
<reference evidence="3 4" key="1">
    <citation type="submission" date="2023-08" db="EMBL/GenBank/DDBJ databases">
        <authorList>
            <person name="Palmer J.M."/>
        </authorList>
    </citation>
    <scope>NUCLEOTIDE SEQUENCE [LARGE SCALE GENOMIC DNA]</scope>
    <source>
        <strain evidence="3 4">TWF481</strain>
    </source>
</reference>
<keyword evidence="2" id="KW-1133">Transmembrane helix</keyword>
<keyword evidence="4" id="KW-1185">Reference proteome</keyword>
<feature type="region of interest" description="Disordered" evidence="1">
    <location>
        <begin position="1"/>
        <end position="24"/>
    </location>
</feature>
<dbReference type="AlphaFoldDB" id="A0AAV9W4Z3"/>
<keyword evidence="2" id="KW-0812">Transmembrane</keyword>
<comment type="caution">
    <text evidence="3">The sequence shown here is derived from an EMBL/GenBank/DDBJ whole genome shotgun (WGS) entry which is preliminary data.</text>
</comment>
<gene>
    <name evidence="3" type="ORF">TWF481_009108</name>
</gene>
<evidence type="ECO:0000313" key="3">
    <source>
        <dbReference type="EMBL" id="KAK6501267.1"/>
    </source>
</evidence>
<evidence type="ECO:0000256" key="1">
    <source>
        <dbReference type="SAM" id="MobiDB-lite"/>
    </source>
</evidence>
<proteinExistence type="predicted"/>
<name>A0AAV9W4Z3_9PEZI</name>
<dbReference type="Proteomes" id="UP001370758">
    <property type="component" value="Unassembled WGS sequence"/>
</dbReference>
<feature type="transmembrane region" description="Helical" evidence="2">
    <location>
        <begin position="127"/>
        <end position="148"/>
    </location>
</feature>